<keyword evidence="3" id="KW-1185">Reference proteome</keyword>
<keyword evidence="1" id="KW-0472">Membrane</keyword>
<accession>A0A1H6LUP3</accession>
<feature type="transmembrane region" description="Helical" evidence="1">
    <location>
        <begin position="44"/>
        <end position="64"/>
    </location>
</feature>
<protein>
    <submittedName>
        <fullName evidence="2">Uncharacterized protein</fullName>
    </submittedName>
</protein>
<dbReference type="AlphaFoldDB" id="A0A1H6LUP3"/>
<evidence type="ECO:0000256" key="1">
    <source>
        <dbReference type="SAM" id="Phobius"/>
    </source>
</evidence>
<reference evidence="2 3" key="1">
    <citation type="submission" date="2016-10" db="EMBL/GenBank/DDBJ databases">
        <authorList>
            <person name="de Groot N.N."/>
        </authorList>
    </citation>
    <scope>NUCLEOTIDE SEQUENCE [LARGE SCALE GENOMIC DNA]</scope>
    <source>
        <strain evidence="2 3">CGMCC 1.10825</strain>
    </source>
</reference>
<sequence length="218" mass="25433">MEDFEKDIKDFFQRREIKPSTDAWQRMEHLLNEDKPVKQKSIKLYYLLSAAASVLLFVGLWTFFEKDTQSIPETKPIEAVVINNELQKTDNEVNKNLSKESTVKKLFKTHTHSKNISNVPPAIIANKEPVVTEKLPLTEKKEVYQMYDIKDEVFIAARSNVEITVDPQRLLESAEVERKMNKAMPEEKSIRKDIVLWKLIKEKHNNFIGNFANTIEIE</sequence>
<keyword evidence="1" id="KW-1133">Transmembrane helix</keyword>
<dbReference type="STRING" id="1159016.SAMN02927937_02162"/>
<keyword evidence="1" id="KW-0812">Transmembrane</keyword>
<organism evidence="2 3">
    <name type="scientific">Paenimyroides marinum</name>
    <dbReference type="NCBI Taxonomy" id="1159016"/>
    <lineage>
        <taxon>Bacteria</taxon>
        <taxon>Pseudomonadati</taxon>
        <taxon>Bacteroidota</taxon>
        <taxon>Flavobacteriia</taxon>
        <taxon>Flavobacteriales</taxon>
        <taxon>Flavobacteriaceae</taxon>
        <taxon>Paenimyroides</taxon>
    </lineage>
</organism>
<dbReference type="EMBL" id="FNXE01000032">
    <property type="protein sequence ID" value="SEH92456.1"/>
    <property type="molecule type" value="Genomic_DNA"/>
</dbReference>
<name>A0A1H6LUP3_9FLAO</name>
<evidence type="ECO:0000313" key="2">
    <source>
        <dbReference type="EMBL" id="SEH92456.1"/>
    </source>
</evidence>
<gene>
    <name evidence="2" type="ORF">SAMN02927937_02162</name>
</gene>
<proteinExistence type="predicted"/>
<evidence type="ECO:0000313" key="3">
    <source>
        <dbReference type="Proteomes" id="UP000199634"/>
    </source>
</evidence>
<dbReference type="Proteomes" id="UP000199634">
    <property type="component" value="Unassembled WGS sequence"/>
</dbReference>